<keyword evidence="6" id="KW-1185">Reference proteome</keyword>
<dbReference type="EMBL" id="JBHSED010000004">
    <property type="protein sequence ID" value="MFC4302604.1"/>
    <property type="molecule type" value="Genomic_DNA"/>
</dbReference>
<dbReference type="SMART" id="SM00342">
    <property type="entry name" value="HTH_ARAC"/>
    <property type="match status" value="1"/>
</dbReference>
<dbReference type="Pfam" id="PF12833">
    <property type="entry name" value="HTH_18"/>
    <property type="match status" value="1"/>
</dbReference>
<dbReference type="InterPro" id="IPR037923">
    <property type="entry name" value="HTH-like"/>
</dbReference>
<evidence type="ECO:0000256" key="2">
    <source>
        <dbReference type="ARBA" id="ARBA00023125"/>
    </source>
</evidence>
<keyword evidence="2" id="KW-0238">DNA-binding</keyword>
<organism evidence="5 6">
    <name type="scientific">Cohnella boryungensis</name>
    <dbReference type="NCBI Taxonomy" id="768479"/>
    <lineage>
        <taxon>Bacteria</taxon>
        <taxon>Bacillati</taxon>
        <taxon>Bacillota</taxon>
        <taxon>Bacilli</taxon>
        <taxon>Bacillales</taxon>
        <taxon>Paenibacillaceae</taxon>
        <taxon>Cohnella</taxon>
    </lineage>
</organism>
<dbReference type="PANTHER" id="PTHR43280:SF2">
    <property type="entry name" value="HTH-TYPE TRANSCRIPTIONAL REGULATOR EXSA"/>
    <property type="match status" value="1"/>
</dbReference>
<proteinExistence type="predicted"/>
<dbReference type="Proteomes" id="UP001595755">
    <property type="component" value="Unassembled WGS sequence"/>
</dbReference>
<dbReference type="Gene3D" id="2.60.120.10">
    <property type="entry name" value="Jelly Rolls"/>
    <property type="match status" value="1"/>
</dbReference>
<gene>
    <name evidence="5" type="ORF">ACFO1S_04010</name>
</gene>
<evidence type="ECO:0000259" key="4">
    <source>
        <dbReference type="PROSITE" id="PS01124"/>
    </source>
</evidence>
<dbReference type="PANTHER" id="PTHR43280">
    <property type="entry name" value="ARAC-FAMILY TRANSCRIPTIONAL REGULATOR"/>
    <property type="match status" value="1"/>
</dbReference>
<dbReference type="InterPro" id="IPR018062">
    <property type="entry name" value="HTH_AraC-typ_CS"/>
</dbReference>
<dbReference type="SUPFAM" id="SSF46689">
    <property type="entry name" value="Homeodomain-like"/>
    <property type="match status" value="2"/>
</dbReference>
<dbReference type="SUPFAM" id="SSF51215">
    <property type="entry name" value="Regulatory protein AraC"/>
    <property type="match status" value="1"/>
</dbReference>
<dbReference type="PROSITE" id="PS00041">
    <property type="entry name" value="HTH_ARAC_FAMILY_1"/>
    <property type="match status" value="1"/>
</dbReference>
<name>A0ABV8S7Y0_9BACL</name>
<protein>
    <submittedName>
        <fullName evidence="5">Helix-turn-helix domain-containing protein</fullName>
    </submittedName>
</protein>
<dbReference type="PRINTS" id="PR00032">
    <property type="entry name" value="HTHARAC"/>
</dbReference>
<reference evidence="6" key="1">
    <citation type="journal article" date="2019" name="Int. J. Syst. Evol. Microbiol.">
        <title>The Global Catalogue of Microorganisms (GCM) 10K type strain sequencing project: providing services to taxonomists for standard genome sequencing and annotation.</title>
        <authorList>
            <consortium name="The Broad Institute Genomics Platform"/>
            <consortium name="The Broad Institute Genome Sequencing Center for Infectious Disease"/>
            <person name="Wu L."/>
            <person name="Ma J."/>
        </authorList>
    </citation>
    <scope>NUCLEOTIDE SEQUENCE [LARGE SCALE GENOMIC DNA]</scope>
    <source>
        <strain evidence="6">CGMCC 4.1641</strain>
    </source>
</reference>
<evidence type="ECO:0000256" key="1">
    <source>
        <dbReference type="ARBA" id="ARBA00023015"/>
    </source>
</evidence>
<dbReference type="InterPro" id="IPR003313">
    <property type="entry name" value="AraC-bd"/>
</dbReference>
<feature type="domain" description="HTH araC/xylS-type" evidence="4">
    <location>
        <begin position="191"/>
        <end position="289"/>
    </location>
</feature>
<dbReference type="InterPro" id="IPR014710">
    <property type="entry name" value="RmlC-like_jellyroll"/>
</dbReference>
<keyword evidence="3" id="KW-0804">Transcription</keyword>
<keyword evidence="1" id="KW-0805">Transcription regulation</keyword>
<dbReference type="PROSITE" id="PS01124">
    <property type="entry name" value="HTH_ARAC_FAMILY_2"/>
    <property type="match status" value="1"/>
</dbReference>
<dbReference type="RefSeq" id="WP_204604379.1">
    <property type="nucleotide sequence ID" value="NZ_JBHSED010000004.1"/>
</dbReference>
<evidence type="ECO:0000313" key="5">
    <source>
        <dbReference type="EMBL" id="MFC4302604.1"/>
    </source>
</evidence>
<dbReference type="InterPro" id="IPR020449">
    <property type="entry name" value="Tscrpt_reg_AraC-type_HTH"/>
</dbReference>
<comment type="caution">
    <text evidence="5">The sequence shown here is derived from an EMBL/GenBank/DDBJ whole genome shotgun (WGS) entry which is preliminary data.</text>
</comment>
<accession>A0ABV8S7Y0</accession>
<dbReference type="InterPro" id="IPR018060">
    <property type="entry name" value="HTH_AraC"/>
</dbReference>
<evidence type="ECO:0000256" key="3">
    <source>
        <dbReference type="ARBA" id="ARBA00023163"/>
    </source>
</evidence>
<evidence type="ECO:0000313" key="6">
    <source>
        <dbReference type="Proteomes" id="UP001595755"/>
    </source>
</evidence>
<dbReference type="Pfam" id="PF02311">
    <property type="entry name" value="AraC_binding"/>
    <property type="match status" value="1"/>
</dbReference>
<dbReference type="InterPro" id="IPR009057">
    <property type="entry name" value="Homeodomain-like_sf"/>
</dbReference>
<dbReference type="Gene3D" id="1.10.10.60">
    <property type="entry name" value="Homeodomain-like"/>
    <property type="match status" value="2"/>
</dbReference>
<sequence length="293" mass="33583">MDLKPLREDRRHGTPEFPFATYEQERMSHATVLDTHWHEEAEFIWMTSGQAQFQIGMHNYRIGTGEALFIPSGEIHGGYPLEEESCSYRAIVFHPEWLTGSRDGIAAQYLKPLQRGEAVIPSEYDELTPWGKLALQRLTHLYLLFESEDEAKEIRVKAELYLLFADLISAGQWKLKDPASVMDTHTIDRLKAVVAHIEKHCGLPLSVSELARVAGMSAGHFSRVFKTFMRKTPMEYVNQFRIRQAAYMLQNSDFSVAEVALEVGLSNFSYFSKTFKSVYGCTPSAYRKKFRNL</sequence>